<feature type="compositionally biased region" description="Polar residues" evidence="1">
    <location>
        <begin position="58"/>
        <end position="67"/>
    </location>
</feature>
<evidence type="ECO:0000313" key="3">
    <source>
        <dbReference type="Proteomes" id="UP000685013"/>
    </source>
</evidence>
<feature type="non-terminal residue" evidence="2">
    <location>
        <position position="1"/>
    </location>
</feature>
<name>A0AAV6NT94_9ROSI</name>
<feature type="region of interest" description="Disordered" evidence="1">
    <location>
        <begin position="35"/>
        <end position="70"/>
    </location>
</feature>
<dbReference type="Proteomes" id="UP000685013">
    <property type="component" value="Chromosome 4"/>
</dbReference>
<reference evidence="2 3" key="1">
    <citation type="journal article" date="2021" name="Hortic Res">
        <title>The domestication of Cucurbita argyrosperma as revealed by the genome of its wild relative.</title>
        <authorList>
            <person name="Barrera-Redondo J."/>
            <person name="Sanchez-de la Vega G."/>
            <person name="Aguirre-Liguori J.A."/>
            <person name="Castellanos-Morales G."/>
            <person name="Gutierrez-Guerrero Y.T."/>
            <person name="Aguirre-Dugua X."/>
            <person name="Aguirre-Planter E."/>
            <person name="Tenaillon M.I."/>
            <person name="Lira-Saade R."/>
            <person name="Eguiarte L.E."/>
        </authorList>
    </citation>
    <scope>NUCLEOTIDE SEQUENCE [LARGE SCALE GENOMIC DNA]</scope>
    <source>
        <strain evidence="2">JBR-2021</strain>
    </source>
</reference>
<dbReference type="EMBL" id="JAGKQH010000004">
    <property type="protein sequence ID" value="KAG6601776.1"/>
    <property type="molecule type" value="Genomic_DNA"/>
</dbReference>
<sequence>MDRTLITTSYSTCFSPLPIPSAFNHPSPTLSSATLSALRRKPSLSSNTLSLKTPPIKQPSSSTTKQPPKNALTLDFCLSCPNLRSRRVSTILPAGPPPEKPHHDDLSPPGPFPSPISGKGQLSGIPTPISDPLRKGLRVLPKRNKHKSRRRHATLAMLLLRVPGCITNIDNPIVATEALDFASSNGSKITACTSSEYSSDLCNVSFRSAAAKRCLRCRTVYSDLELDKSPSACAFPWPRHWGEWVVFVVARRIRGLTAIGATALGVIVYKWNDEGQSSRTPAPATGRDGGAVGALSMMNDALLCRRGWHVSYDDGFTCVLALSFVSSQQWCP</sequence>
<organism evidence="2 3">
    <name type="scientific">Cucurbita argyrosperma subsp. sororia</name>
    <dbReference type="NCBI Taxonomy" id="37648"/>
    <lineage>
        <taxon>Eukaryota</taxon>
        <taxon>Viridiplantae</taxon>
        <taxon>Streptophyta</taxon>
        <taxon>Embryophyta</taxon>
        <taxon>Tracheophyta</taxon>
        <taxon>Spermatophyta</taxon>
        <taxon>Magnoliopsida</taxon>
        <taxon>eudicotyledons</taxon>
        <taxon>Gunneridae</taxon>
        <taxon>Pentapetalae</taxon>
        <taxon>rosids</taxon>
        <taxon>fabids</taxon>
        <taxon>Cucurbitales</taxon>
        <taxon>Cucurbitaceae</taxon>
        <taxon>Cucurbiteae</taxon>
        <taxon>Cucurbita</taxon>
    </lineage>
</organism>
<gene>
    <name evidence="2" type="ORF">SDJN03_07009</name>
</gene>
<proteinExistence type="predicted"/>
<feature type="region of interest" description="Disordered" evidence="1">
    <location>
        <begin position="89"/>
        <end position="134"/>
    </location>
</feature>
<evidence type="ECO:0000256" key="1">
    <source>
        <dbReference type="SAM" id="MobiDB-lite"/>
    </source>
</evidence>
<comment type="caution">
    <text evidence="2">The sequence shown here is derived from an EMBL/GenBank/DDBJ whole genome shotgun (WGS) entry which is preliminary data.</text>
</comment>
<evidence type="ECO:0000313" key="2">
    <source>
        <dbReference type="EMBL" id="KAG6601776.1"/>
    </source>
</evidence>
<protein>
    <submittedName>
        <fullName evidence="2">Uncharacterized protein</fullName>
    </submittedName>
</protein>
<dbReference type="AlphaFoldDB" id="A0AAV6NT94"/>
<accession>A0AAV6NT94</accession>
<keyword evidence="3" id="KW-1185">Reference proteome</keyword>